<dbReference type="Proteomes" id="UP000887574">
    <property type="component" value="Unplaced"/>
</dbReference>
<protein>
    <submittedName>
        <fullName evidence="2">Uncharacterized protein</fullName>
    </submittedName>
</protein>
<evidence type="ECO:0000313" key="1">
    <source>
        <dbReference type="Proteomes" id="UP000887574"/>
    </source>
</evidence>
<keyword evidence="1" id="KW-1185">Reference proteome</keyword>
<accession>A0A915DDG1</accession>
<dbReference type="AlphaFoldDB" id="A0A915DDG1"/>
<name>A0A915DDG1_9BILA</name>
<organism evidence="1 2">
    <name type="scientific">Ditylenchus dipsaci</name>
    <dbReference type="NCBI Taxonomy" id="166011"/>
    <lineage>
        <taxon>Eukaryota</taxon>
        <taxon>Metazoa</taxon>
        <taxon>Ecdysozoa</taxon>
        <taxon>Nematoda</taxon>
        <taxon>Chromadorea</taxon>
        <taxon>Rhabditida</taxon>
        <taxon>Tylenchina</taxon>
        <taxon>Tylenchomorpha</taxon>
        <taxon>Sphaerularioidea</taxon>
        <taxon>Anguinidae</taxon>
        <taxon>Anguininae</taxon>
        <taxon>Ditylenchus</taxon>
    </lineage>
</organism>
<sequence length="87" mass="10330">MIRYSNLLTRTLMDILWLALKPKTKYNAVLFEYKFSDFVLMELKTIETERWKPMRAKVLAFYLDKMNSEVDCASISVQIEVTDTELQ</sequence>
<dbReference type="WBParaSite" id="jg18267">
    <property type="protein sequence ID" value="jg18267"/>
    <property type="gene ID" value="jg18267"/>
</dbReference>
<reference evidence="2" key="1">
    <citation type="submission" date="2022-11" db="UniProtKB">
        <authorList>
            <consortium name="WormBaseParasite"/>
        </authorList>
    </citation>
    <scope>IDENTIFICATION</scope>
</reference>
<proteinExistence type="predicted"/>
<evidence type="ECO:0000313" key="2">
    <source>
        <dbReference type="WBParaSite" id="jg18267"/>
    </source>
</evidence>